<dbReference type="Gene3D" id="1.10.287.130">
    <property type="match status" value="1"/>
</dbReference>
<dbReference type="GO" id="GO:0005524">
    <property type="term" value="F:ATP binding"/>
    <property type="evidence" value="ECO:0007669"/>
    <property type="project" value="UniProtKB-KW"/>
</dbReference>
<dbReference type="AlphaFoldDB" id="A0A9X4MJN9"/>
<dbReference type="PANTHER" id="PTHR43065">
    <property type="entry name" value="SENSOR HISTIDINE KINASE"/>
    <property type="match status" value="1"/>
</dbReference>
<dbReference type="Gene3D" id="6.10.340.10">
    <property type="match status" value="1"/>
</dbReference>
<evidence type="ECO:0000313" key="7">
    <source>
        <dbReference type="Proteomes" id="UP001154240"/>
    </source>
</evidence>
<dbReference type="InterPro" id="IPR004358">
    <property type="entry name" value="Sig_transdc_His_kin-like_C"/>
</dbReference>
<reference evidence="6" key="2">
    <citation type="submission" date="2022-10" db="EMBL/GenBank/DDBJ databases">
        <authorList>
            <person name="Aronson H.S."/>
        </authorList>
    </citation>
    <scope>NUCLEOTIDE SEQUENCE</scope>
    <source>
        <strain evidence="6">RS19-109</strain>
    </source>
</reference>
<feature type="region of interest" description="Disordered" evidence="3">
    <location>
        <begin position="244"/>
        <end position="263"/>
    </location>
</feature>
<reference evidence="6" key="1">
    <citation type="journal article" date="2022" name="bioRxiv">
        <title>Thiovibrio frasassiensisgen. nov., sp. nov., an autotrophic, elemental sulfur disproportionating bacterium isolated from sulfidic karst sediment, and proposal of Thiovibrionaceae fam. nov.</title>
        <authorList>
            <person name="Aronson H."/>
            <person name="Thomas C."/>
            <person name="Bhattacharyya M."/>
            <person name="Eckstein S."/>
            <person name="Jensen S."/>
            <person name="Barco R."/>
            <person name="Macalady J."/>
            <person name="Amend J."/>
        </authorList>
    </citation>
    <scope>NUCLEOTIDE SEQUENCE</scope>
    <source>
        <strain evidence="6">RS19-109</strain>
    </source>
</reference>
<name>A0A9X4MJN9_9BACT</name>
<evidence type="ECO:0000259" key="5">
    <source>
        <dbReference type="PROSITE" id="PS50109"/>
    </source>
</evidence>
<dbReference type="EMBL" id="JAPHEH010000001">
    <property type="protein sequence ID" value="MDG4476773.1"/>
    <property type="molecule type" value="Genomic_DNA"/>
</dbReference>
<dbReference type="SUPFAM" id="SSF55874">
    <property type="entry name" value="ATPase domain of HSP90 chaperone/DNA topoisomerase II/histidine kinase"/>
    <property type="match status" value="1"/>
</dbReference>
<dbReference type="PROSITE" id="PS50109">
    <property type="entry name" value="HIS_KIN"/>
    <property type="match status" value="1"/>
</dbReference>
<organism evidence="6 7">
    <name type="scientific">Thiovibrio frasassiensis</name>
    <dbReference type="NCBI Taxonomy" id="2984131"/>
    <lineage>
        <taxon>Bacteria</taxon>
        <taxon>Pseudomonadati</taxon>
        <taxon>Thermodesulfobacteriota</taxon>
        <taxon>Desulfobulbia</taxon>
        <taxon>Desulfobulbales</taxon>
        <taxon>Thiovibrionaceae</taxon>
        <taxon>Thiovibrio</taxon>
    </lineage>
</organism>
<feature type="transmembrane region" description="Helical" evidence="4">
    <location>
        <begin position="23"/>
        <end position="43"/>
    </location>
</feature>
<dbReference type="Gene3D" id="3.30.565.10">
    <property type="entry name" value="Histidine kinase-like ATPase, C-terminal domain"/>
    <property type="match status" value="1"/>
</dbReference>
<evidence type="ECO:0000256" key="4">
    <source>
        <dbReference type="SAM" id="Phobius"/>
    </source>
</evidence>
<keyword evidence="6" id="KW-0547">Nucleotide-binding</keyword>
<feature type="compositionally biased region" description="Acidic residues" evidence="3">
    <location>
        <begin position="250"/>
        <end position="261"/>
    </location>
</feature>
<evidence type="ECO:0000256" key="1">
    <source>
        <dbReference type="ARBA" id="ARBA00000085"/>
    </source>
</evidence>
<dbReference type="InterPro" id="IPR003594">
    <property type="entry name" value="HATPase_dom"/>
</dbReference>
<keyword evidence="4" id="KW-0812">Transmembrane</keyword>
<dbReference type="Proteomes" id="UP001154240">
    <property type="component" value="Unassembled WGS sequence"/>
</dbReference>
<comment type="catalytic activity">
    <reaction evidence="1">
        <text>ATP + protein L-histidine = ADP + protein N-phospho-L-histidine.</text>
        <dbReference type="EC" id="2.7.13.3"/>
    </reaction>
</comment>
<protein>
    <recommendedName>
        <fullName evidence="2">histidine kinase</fullName>
        <ecNumber evidence="2">2.7.13.3</ecNumber>
    </recommendedName>
</protein>
<keyword evidence="4" id="KW-1133">Transmembrane helix</keyword>
<keyword evidence="6" id="KW-0067">ATP-binding</keyword>
<sequence>MTLFDQHWIGRKFWRPQGYRLKLFLTFLLVLVVCGGALILLFGQIQRQTLRDQTHNKGKFVSSMLARNLETPLFFMNMDQIDEKVEAILAASGVAAVFIYDKDTNLIFSRIVPQDGEGVIRPEEMGRLAKIMVEHRTGSEVRRNSLWRQARYFVFCKEVIAAGQSQDKTSLYFDTGKVEARATTDLGGVQIIFSQLQYERGMERIIRHAVLLFLSFLPISLFVSLKLARDVVSPLSTLVASLQHRLGKTEEEEEEEEEEKAGDELGQLESNFKQLVNKLDLAFATIGQMNEKLEETVAARTAELTSAIHELKEAQAQLVQSEKMSAVGQLVAGVAHEVNNTTNFITGALPPLGKRLEELRGILEGHGEQSCPDSGRVAELMQSINLLMGNVQEGARRTSKIVTDLKNFSRPDTDLAHPIDINQCLESTLTLTLPEYRHRMEVVREFAPELPMVSGSQGQLNQVFMNLIINAIHAQSNKGSLLIRTFCSEDGVHVVFADKGVGIPKNIQERIFDPFFTTKEVGKGTGLGLSVSFGIINKHQGRILVRSEPGQGAEFEVILPAGQKSSVS</sequence>
<dbReference type="EC" id="2.7.13.3" evidence="2"/>
<evidence type="ECO:0000313" key="6">
    <source>
        <dbReference type="EMBL" id="MDG4476773.1"/>
    </source>
</evidence>
<dbReference type="InterPro" id="IPR036890">
    <property type="entry name" value="HATPase_C_sf"/>
</dbReference>
<evidence type="ECO:0000256" key="2">
    <source>
        <dbReference type="ARBA" id="ARBA00012438"/>
    </source>
</evidence>
<dbReference type="InterPro" id="IPR005467">
    <property type="entry name" value="His_kinase_dom"/>
</dbReference>
<accession>A0A9X4MJN9</accession>
<dbReference type="SMART" id="SM00387">
    <property type="entry name" value="HATPase_c"/>
    <property type="match status" value="1"/>
</dbReference>
<keyword evidence="4" id="KW-0472">Membrane</keyword>
<dbReference type="RefSeq" id="WP_307633738.1">
    <property type="nucleotide sequence ID" value="NZ_JAPHEH010000001.1"/>
</dbReference>
<feature type="domain" description="Histidine kinase" evidence="5">
    <location>
        <begin position="333"/>
        <end position="563"/>
    </location>
</feature>
<dbReference type="Pfam" id="PF02518">
    <property type="entry name" value="HATPase_c"/>
    <property type="match status" value="1"/>
</dbReference>
<comment type="caution">
    <text evidence="6">The sequence shown here is derived from an EMBL/GenBank/DDBJ whole genome shotgun (WGS) entry which is preliminary data.</text>
</comment>
<gene>
    <name evidence="6" type="ORF">OLX77_11470</name>
</gene>
<dbReference type="PANTHER" id="PTHR43065:SF50">
    <property type="entry name" value="HISTIDINE KINASE"/>
    <property type="match status" value="1"/>
</dbReference>
<dbReference type="GO" id="GO:0004673">
    <property type="term" value="F:protein histidine kinase activity"/>
    <property type="evidence" value="ECO:0007669"/>
    <property type="project" value="UniProtKB-EC"/>
</dbReference>
<proteinExistence type="predicted"/>
<evidence type="ECO:0000256" key="3">
    <source>
        <dbReference type="SAM" id="MobiDB-lite"/>
    </source>
</evidence>
<dbReference type="PRINTS" id="PR00344">
    <property type="entry name" value="BCTRLSENSOR"/>
</dbReference>
<keyword evidence="7" id="KW-1185">Reference proteome</keyword>